<protein>
    <submittedName>
        <fullName evidence="1">Uncharacterized protein</fullName>
    </submittedName>
</protein>
<sequence>MTIFISLVNGTVVEAHSEIKEISPRISEILDFSPEHISVMFAKPVEVYSESLFEGNHIVEIIGGV</sequence>
<organism evidence="1 2">
    <name type="scientific">Halalkalibacter alkaliphilus</name>
    <dbReference type="NCBI Taxonomy" id="2917993"/>
    <lineage>
        <taxon>Bacteria</taxon>
        <taxon>Bacillati</taxon>
        <taxon>Bacillota</taxon>
        <taxon>Bacilli</taxon>
        <taxon>Bacillales</taxon>
        <taxon>Bacillaceae</taxon>
        <taxon>Halalkalibacter</taxon>
    </lineage>
</organism>
<reference evidence="1" key="1">
    <citation type="submission" date="2022-02" db="EMBL/GenBank/DDBJ databases">
        <title>Halalkalibacter sp. nov. isolated from Lonar Lake, India.</title>
        <authorList>
            <person name="Joshi A."/>
            <person name="Thite S."/>
            <person name="Lodha T."/>
        </authorList>
    </citation>
    <scope>NUCLEOTIDE SEQUENCE</scope>
    <source>
        <strain evidence="1">MEB205</strain>
    </source>
</reference>
<name>A0A9X2CSE3_9BACI</name>
<evidence type="ECO:0000313" key="2">
    <source>
        <dbReference type="Proteomes" id="UP001139150"/>
    </source>
</evidence>
<keyword evidence="2" id="KW-1185">Reference proteome</keyword>
<dbReference type="EMBL" id="JAKRYL010000008">
    <property type="protein sequence ID" value="MCL7747301.1"/>
    <property type="molecule type" value="Genomic_DNA"/>
</dbReference>
<accession>A0A9X2CSE3</accession>
<comment type="caution">
    <text evidence="1">The sequence shown here is derived from an EMBL/GenBank/DDBJ whole genome shotgun (WGS) entry which is preliminary data.</text>
</comment>
<gene>
    <name evidence="1" type="ORF">MF646_09230</name>
</gene>
<dbReference type="AlphaFoldDB" id="A0A9X2CSE3"/>
<dbReference type="RefSeq" id="WP_250096208.1">
    <property type="nucleotide sequence ID" value="NZ_JAKRYL010000008.1"/>
</dbReference>
<dbReference type="Proteomes" id="UP001139150">
    <property type="component" value="Unassembled WGS sequence"/>
</dbReference>
<evidence type="ECO:0000313" key="1">
    <source>
        <dbReference type="EMBL" id="MCL7747301.1"/>
    </source>
</evidence>
<proteinExistence type="predicted"/>